<dbReference type="PROSITE" id="PS51257">
    <property type="entry name" value="PROKAR_LIPOPROTEIN"/>
    <property type="match status" value="1"/>
</dbReference>
<dbReference type="Pfam" id="PF01266">
    <property type="entry name" value="DAO"/>
    <property type="match status" value="1"/>
</dbReference>
<sequence>MSDKILVVGSGIIGIACAHYLSEAGYHVTVIDQGRIGNGSSHGNCGMITPSHILPLAQPSALMDGVKSFFNANAAFRLKLQWRLELYRWLWRFTRLCSQKHLINGGRKLQPILESSLQEYRHLFASNPSLEAEWKETGLLYLYKSERGFSNFGATAELMAKEFELNSRRIDGNELPQFDSAIKSDLAGAFYFEEEGRVRPDRLVKAWAQMLTDKGVEFIEECRVDSIEKDASSITGLITSKDKLTSDHYVFATGAWSPKLSSELECDIPMETGKGYSVTMKKPQHCPRIPIALGEAHTVVTPFDSGYRIGSIMEFSGFDTSLPANRIRQLRESTRDYLVESTAEPIEEQWYGWRPMTWDSLPIIGRVPKFHNALLATGHGMLGVTLAPVTGRLIAELIAECDPHVAVDAFSVNRFK</sequence>
<dbReference type="RefSeq" id="WP_009574546.1">
    <property type="nucleotide sequence ID" value="NZ_AEIG01000005.1"/>
</dbReference>
<dbReference type="PANTHER" id="PTHR13847">
    <property type="entry name" value="SARCOSINE DEHYDROGENASE-RELATED"/>
    <property type="match status" value="1"/>
</dbReference>
<keyword evidence="3" id="KW-1185">Reference proteome</keyword>
<dbReference type="GO" id="GO:0005737">
    <property type="term" value="C:cytoplasm"/>
    <property type="evidence" value="ECO:0007669"/>
    <property type="project" value="TreeGrafter"/>
</dbReference>
<dbReference type="OrthoDB" id="9805337at2"/>
<protein>
    <submittedName>
        <fullName evidence="2">D-amino acid dehydrogenase, small chain</fullName>
    </submittedName>
</protein>
<evidence type="ECO:0000313" key="3">
    <source>
        <dbReference type="Proteomes" id="UP000005615"/>
    </source>
</evidence>
<comment type="caution">
    <text evidence="2">The sequence shown here is derived from an EMBL/GenBank/DDBJ whole genome shotgun (WGS) entry which is preliminary data.</text>
</comment>
<dbReference type="Proteomes" id="UP000005615">
    <property type="component" value="Unassembled WGS sequence"/>
</dbReference>
<dbReference type="STRING" id="2518989.IMCC3088_2032"/>
<dbReference type="SUPFAM" id="SSF51905">
    <property type="entry name" value="FAD/NAD(P)-binding domain"/>
    <property type="match status" value="1"/>
</dbReference>
<dbReference type="Gene3D" id="3.50.50.60">
    <property type="entry name" value="FAD/NAD(P)-binding domain"/>
    <property type="match status" value="2"/>
</dbReference>
<dbReference type="Gene3D" id="3.30.9.10">
    <property type="entry name" value="D-Amino Acid Oxidase, subunit A, domain 2"/>
    <property type="match status" value="1"/>
</dbReference>
<organism evidence="2 3">
    <name type="scientific">Aequoribacter fuscus</name>
    <dbReference type="NCBI Taxonomy" id="2518989"/>
    <lineage>
        <taxon>Bacteria</taxon>
        <taxon>Pseudomonadati</taxon>
        <taxon>Pseudomonadota</taxon>
        <taxon>Gammaproteobacteria</taxon>
        <taxon>Cellvibrionales</taxon>
        <taxon>Halieaceae</taxon>
        <taxon>Aequoribacter</taxon>
    </lineage>
</organism>
<dbReference type="AlphaFoldDB" id="F3KYL2"/>
<dbReference type="eggNOG" id="COG0665">
    <property type="taxonomic scope" value="Bacteria"/>
</dbReference>
<proteinExistence type="predicted"/>
<evidence type="ECO:0000313" key="2">
    <source>
        <dbReference type="EMBL" id="EGG30843.1"/>
    </source>
</evidence>
<dbReference type="EMBL" id="AEIG01000005">
    <property type="protein sequence ID" value="EGG30843.1"/>
    <property type="molecule type" value="Genomic_DNA"/>
</dbReference>
<dbReference type="PANTHER" id="PTHR13847:SF289">
    <property type="entry name" value="GLYCINE OXIDASE"/>
    <property type="match status" value="1"/>
</dbReference>
<dbReference type="InterPro" id="IPR036188">
    <property type="entry name" value="FAD/NAD-bd_sf"/>
</dbReference>
<dbReference type="SUPFAM" id="SSF54373">
    <property type="entry name" value="FAD-linked reductases, C-terminal domain"/>
    <property type="match status" value="1"/>
</dbReference>
<dbReference type="InterPro" id="IPR006076">
    <property type="entry name" value="FAD-dep_OxRdtase"/>
</dbReference>
<dbReference type="GO" id="GO:0016491">
    <property type="term" value="F:oxidoreductase activity"/>
    <property type="evidence" value="ECO:0007669"/>
    <property type="project" value="UniProtKB-KW"/>
</dbReference>
<gene>
    <name evidence="2" type="ORF">IMCC3088_2032</name>
</gene>
<accession>F3KYL2</accession>
<evidence type="ECO:0000256" key="1">
    <source>
        <dbReference type="ARBA" id="ARBA00023002"/>
    </source>
</evidence>
<reference evidence="2 3" key="1">
    <citation type="journal article" date="2011" name="J. Bacteriol.">
        <title>Genome sequence of strain IMCC3088, a proteorhodopsin-containing marine bacterium belonging to the OM60/NOR5 clade.</title>
        <authorList>
            <person name="Jang Y."/>
            <person name="Oh H.M."/>
            <person name="Kang I."/>
            <person name="Lee K."/>
            <person name="Yang S.J."/>
            <person name="Cho J.C."/>
        </authorList>
    </citation>
    <scope>NUCLEOTIDE SEQUENCE [LARGE SCALE GENOMIC DNA]</scope>
    <source>
        <strain evidence="2 3">IMCC3088</strain>
    </source>
</reference>
<name>F3KYL2_9GAMM</name>
<keyword evidence="1" id="KW-0560">Oxidoreductase</keyword>